<dbReference type="InterPro" id="IPR051678">
    <property type="entry name" value="AGP_Transferase"/>
</dbReference>
<gene>
    <name evidence="11" type="primary">aph(3')-VIII</name>
    <name evidence="11" type="ORF">SRIM_031335</name>
</gene>
<dbReference type="PANTHER" id="PTHR21310">
    <property type="entry name" value="AMINOGLYCOSIDE PHOSPHOTRANSFERASE-RELATED-RELATED"/>
    <property type="match status" value="1"/>
</dbReference>
<dbReference type="Pfam" id="PF01636">
    <property type="entry name" value="APH"/>
    <property type="match status" value="1"/>
</dbReference>
<dbReference type="NCBIfam" id="NF033068">
    <property type="entry name" value="APH_3p"/>
    <property type="match status" value="1"/>
</dbReference>
<feature type="binding site" evidence="9">
    <location>
        <position position="189"/>
    </location>
    <ligand>
        <name>Mg(2+)</name>
        <dbReference type="ChEBI" id="CHEBI:18420"/>
    </ligand>
</feature>
<evidence type="ECO:0000313" key="12">
    <source>
        <dbReference type="Proteomes" id="UP000011074"/>
    </source>
</evidence>
<evidence type="ECO:0000256" key="7">
    <source>
        <dbReference type="PIRNR" id="PIRNR000706"/>
    </source>
</evidence>
<evidence type="ECO:0000256" key="5">
    <source>
        <dbReference type="ARBA" id="ARBA00022840"/>
    </source>
</evidence>
<dbReference type="SUPFAM" id="SSF56112">
    <property type="entry name" value="Protein kinase-like (PK-like)"/>
    <property type="match status" value="1"/>
</dbReference>
<feature type="domain" description="Aminoglycoside phosphotransferase" evidence="10">
    <location>
        <begin position="19"/>
        <end position="250"/>
    </location>
</feature>
<dbReference type="PIRSF" id="PIRSF000706">
    <property type="entry name" value="Kanamycin_kin"/>
    <property type="match status" value="1"/>
</dbReference>
<organism evidence="11 12">
    <name type="scientific">Streptomyces rimosus subsp. rimosus (strain ATCC 10970 / DSM 40260 / JCM 4667 / NRRL 2234)</name>
    <dbReference type="NCBI Taxonomy" id="1265868"/>
    <lineage>
        <taxon>Bacteria</taxon>
        <taxon>Bacillati</taxon>
        <taxon>Actinomycetota</taxon>
        <taxon>Actinomycetes</taxon>
        <taxon>Kitasatosporales</taxon>
        <taxon>Streptomycetaceae</taxon>
        <taxon>Streptomyces</taxon>
    </lineage>
</organism>
<accession>A0A8A1UWD4</accession>
<comment type="similarity">
    <text evidence="1 7">Belongs to the aminoglycoside phosphotransferase family.</text>
</comment>
<dbReference type="Proteomes" id="UP000011074">
    <property type="component" value="Chromosome"/>
</dbReference>
<dbReference type="GO" id="GO:0046872">
    <property type="term" value="F:metal ion binding"/>
    <property type="evidence" value="ECO:0007669"/>
    <property type="project" value="UniProtKB-KW"/>
</dbReference>
<proteinExistence type="inferred from homology"/>
<reference evidence="11" key="3">
    <citation type="journal article" date="2021" name="bioRxiv">
        <title>Bilateral symmetry of linear streptomycete chromosomes.</title>
        <authorList>
            <person name="Algora-Gallardo L."/>
            <person name="Schniete J.K."/>
            <person name="Mark D.R."/>
            <person name="Hunter I.S."/>
            <person name="Herron P.R."/>
        </authorList>
    </citation>
    <scope>NUCLEOTIDE SEQUENCE</scope>
    <source>
        <strain evidence="11">ATCC 10970</strain>
    </source>
</reference>
<protein>
    <submittedName>
        <fullName evidence="11">Aminoglycoside O-phosphotransferase APH(3')-VIII</fullName>
    </submittedName>
</protein>
<dbReference type="SMR" id="A0A8A1UWD4"/>
<reference evidence="11" key="2">
    <citation type="submission" date="2020-01" db="EMBL/GenBank/DDBJ databases">
        <authorList>
            <person name="Algora L."/>
            <person name="Schniete J.K."/>
            <person name="MacFadyen A."/>
            <person name="Hoskisson P.A."/>
            <person name="Hunter I.S."/>
            <person name="Herron P.R."/>
        </authorList>
    </citation>
    <scope>NUCLEOTIDE SEQUENCE</scope>
    <source>
        <strain evidence="11">ATCC 10970</strain>
    </source>
</reference>
<dbReference type="GO" id="GO:0016301">
    <property type="term" value="F:kinase activity"/>
    <property type="evidence" value="ECO:0007669"/>
    <property type="project" value="UniProtKB-KW"/>
</dbReference>
<feature type="active site" description="Proton acceptor" evidence="8">
    <location>
        <position position="184"/>
    </location>
</feature>
<dbReference type="GO" id="GO:0005524">
    <property type="term" value="F:ATP binding"/>
    <property type="evidence" value="ECO:0007669"/>
    <property type="project" value="UniProtKB-KW"/>
</dbReference>
<keyword evidence="9" id="KW-0479">Metal-binding</keyword>
<dbReference type="NCBIfam" id="NF033066">
    <property type="entry name" value="APH_3p_VIIIa"/>
    <property type="match status" value="1"/>
</dbReference>
<dbReference type="Gene3D" id="3.90.1200.10">
    <property type="match status" value="1"/>
</dbReference>
<dbReference type="GeneID" id="66858567"/>
<feature type="binding site" evidence="9">
    <location>
        <position position="204"/>
    </location>
    <ligand>
        <name>Mg(2+)</name>
        <dbReference type="ChEBI" id="CHEBI:18420"/>
    </ligand>
</feature>
<keyword evidence="4 7" id="KW-0418">Kinase</keyword>
<dbReference type="InterPro" id="IPR024165">
    <property type="entry name" value="Kan/Strep_kinase"/>
</dbReference>
<dbReference type="PANTHER" id="PTHR21310:SF41">
    <property type="entry name" value="3'-PHOSPHOTRANSFERASE, PUTATIVE-RELATED"/>
    <property type="match status" value="1"/>
</dbReference>
<reference evidence="11" key="1">
    <citation type="submission" date="2012-12" db="EMBL/GenBank/DDBJ databases">
        <authorList>
            <person name="Pethick F.E."/>
            <person name="MacFadyen A.C."/>
            <person name="Tang Z."/>
            <person name="Sangal V."/>
            <person name="Tze-Tze L."/>
            <person name="Chu J."/>
            <person name="Guo M."/>
            <person name="Kirby R."/>
            <person name="Hoskisson P.A."/>
            <person name="Herron P.R."/>
            <person name="Hunter I.S."/>
        </authorList>
    </citation>
    <scope>NUCLEOTIDE SEQUENCE</scope>
    <source>
        <strain evidence="11">ATCC 10970</strain>
    </source>
</reference>
<evidence type="ECO:0000259" key="10">
    <source>
        <dbReference type="Pfam" id="PF01636"/>
    </source>
</evidence>
<sequence length="267" mass="29207">MDDALRALRGRYPGCEWVVVEDGASGAGVYRLRGGGRELFVKVAALGAGVGLLGEAERLVWLAEVGIPVPRVVEGGGDERVAWLVTEAVPGRPASARWPREQRLDVAVALAGLARSLHALDWERCPFDRSLAVTVPQAARAVAEGSVDLEDLDEERKGWSGERLLAELERTRPADEDLAVCHGDLCPDNVLLDPRTCEVTGLIDVGRVGRADRHSDLALVLRELAHEEDPWFGPECSAAFLREYGRGWDGAVSEEKLAFYRLLDEFF</sequence>
<evidence type="ECO:0000256" key="3">
    <source>
        <dbReference type="ARBA" id="ARBA00022741"/>
    </source>
</evidence>
<evidence type="ECO:0000256" key="8">
    <source>
        <dbReference type="PIRSR" id="PIRSR000706-1"/>
    </source>
</evidence>
<dbReference type="RefSeq" id="WP_030183523.1">
    <property type="nucleotide sequence ID" value="NZ_CP048261.1"/>
</dbReference>
<dbReference type="GO" id="GO:0046677">
    <property type="term" value="P:response to antibiotic"/>
    <property type="evidence" value="ECO:0007669"/>
    <property type="project" value="UniProtKB-KW"/>
</dbReference>
<evidence type="ECO:0000256" key="6">
    <source>
        <dbReference type="ARBA" id="ARBA00023251"/>
    </source>
</evidence>
<evidence type="ECO:0000256" key="9">
    <source>
        <dbReference type="PIRSR" id="PIRSR000706-2"/>
    </source>
</evidence>
<name>A0A8A1UWD4_STRR1</name>
<evidence type="ECO:0000313" key="11">
    <source>
        <dbReference type="EMBL" id="QST84069.1"/>
    </source>
</evidence>
<evidence type="ECO:0000256" key="1">
    <source>
        <dbReference type="ARBA" id="ARBA00006219"/>
    </source>
</evidence>
<dbReference type="InterPro" id="IPR011009">
    <property type="entry name" value="Kinase-like_dom_sf"/>
</dbReference>
<keyword evidence="6 7" id="KW-0046">Antibiotic resistance</keyword>
<keyword evidence="5 7" id="KW-0067">ATP-binding</keyword>
<evidence type="ECO:0000256" key="4">
    <source>
        <dbReference type="ARBA" id="ARBA00022777"/>
    </source>
</evidence>
<keyword evidence="2 7" id="KW-0808">Transferase</keyword>
<dbReference type="CDD" id="cd05150">
    <property type="entry name" value="APH"/>
    <property type="match status" value="1"/>
</dbReference>
<dbReference type="AlphaFoldDB" id="A0A8A1UWD4"/>
<dbReference type="EMBL" id="CP048261">
    <property type="protein sequence ID" value="QST84069.1"/>
    <property type="molecule type" value="Genomic_DNA"/>
</dbReference>
<dbReference type="GO" id="GO:0016773">
    <property type="term" value="F:phosphotransferase activity, alcohol group as acceptor"/>
    <property type="evidence" value="ECO:0007669"/>
    <property type="project" value="InterPro"/>
</dbReference>
<keyword evidence="3 7" id="KW-0547">Nucleotide-binding</keyword>
<dbReference type="Gene3D" id="3.30.200.20">
    <property type="entry name" value="Phosphorylase Kinase, domain 1"/>
    <property type="match status" value="1"/>
</dbReference>
<evidence type="ECO:0000256" key="2">
    <source>
        <dbReference type="ARBA" id="ARBA00022679"/>
    </source>
</evidence>
<keyword evidence="9" id="KW-0460">Magnesium</keyword>
<dbReference type="InterPro" id="IPR002575">
    <property type="entry name" value="Aminoglycoside_PTrfase"/>
</dbReference>